<feature type="domain" description="DJ-1/PfpI" evidence="2">
    <location>
        <begin position="39"/>
        <end position="224"/>
    </location>
</feature>
<accession>A0A6A6WUW6</accession>
<keyword evidence="4" id="KW-1185">Reference proteome</keyword>
<dbReference type="OrthoDB" id="543156at2759"/>
<keyword evidence="3" id="KW-0315">Glutamine amidotransferase</keyword>
<organism evidence="3 4">
    <name type="scientific">Melanomma pulvis-pyrius CBS 109.77</name>
    <dbReference type="NCBI Taxonomy" id="1314802"/>
    <lineage>
        <taxon>Eukaryota</taxon>
        <taxon>Fungi</taxon>
        <taxon>Dikarya</taxon>
        <taxon>Ascomycota</taxon>
        <taxon>Pezizomycotina</taxon>
        <taxon>Dothideomycetes</taxon>
        <taxon>Pleosporomycetidae</taxon>
        <taxon>Pleosporales</taxon>
        <taxon>Melanommataceae</taxon>
        <taxon>Melanomma</taxon>
    </lineage>
</organism>
<dbReference type="GO" id="GO:0016740">
    <property type="term" value="F:transferase activity"/>
    <property type="evidence" value="ECO:0007669"/>
    <property type="project" value="UniProtKB-KW"/>
</dbReference>
<dbReference type="InterPro" id="IPR052158">
    <property type="entry name" value="INH-QAR"/>
</dbReference>
<dbReference type="Gene3D" id="3.40.50.880">
    <property type="match status" value="1"/>
</dbReference>
<dbReference type="AlphaFoldDB" id="A0A6A6WUW6"/>
<dbReference type="CDD" id="cd03139">
    <property type="entry name" value="GATase1_PfpI_2"/>
    <property type="match status" value="1"/>
</dbReference>
<dbReference type="SUPFAM" id="SSF52317">
    <property type="entry name" value="Class I glutamine amidotransferase-like"/>
    <property type="match status" value="1"/>
</dbReference>
<dbReference type="InterPro" id="IPR029062">
    <property type="entry name" value="Class_I_gatase-like"/>
</dbReference>
<dbReference type="PANTHER" id="PTHR43130">
    <property type="entry name" value="ARAC-FAMILY TRANSCRIPTIONAL REGULATOR"/>
    <property type="match status" value="1"/>
</dbReference>
<gene>
    <name evidence="3" type="ORF">K505DRAFT_353788</name>
</gene>
<feature type="chain" id="PRO_5025522844" evidence="1">
    <location>
        <begin position="20"/>
        <end position="278"/>
    </location>
</feature>
<evidence type="ECO:0000313" key="4">
    <source>
        <dbReference type="Proteomes" id="UP000799757"/>
    </source>
</evidence>
<feature type="signal peptide" evidence="1">
    <location>
        <begin position="1"/>
        <end position="19"/>
    </location>
</feature>
<evidence type="ECO:0000259" key="2">
    <source>
        <dbReference type="Pfam" id="PF01965"/>
    </source>
</evidence>
<evidence type="ECO:0000256" key="1">
    <source>
        <dbReference type="SAM" id="SignalP"/>
    </source>
</evidence>
<keyword evidence="1" id="KW-0732">Signal</keyword>
<keyword evidence="3" id="KW-0808">Transferase</keyword>
<name>A0A6A6WUW6_9PLEO</name>
<evidence type="ECO:0000313" key="3">
    <source>
        <dbReference type="EMBL" id="KAF2787517.1"/>
    </source>
</evidence>
<dbReference type="Pfam" id="PF01965">
    <property type="entry name" value="DJ-1_PfpI"/>
    <property type="match status" value="1"/>
</dbReference>
<reference evidence="3" key="1">
    <citation type="journal article" date="2020" name="Stud. Mycol.">
        <title>101 Dothideomycetes genomes: a test case for predicting lifestyles and emergence of pathogens.</title>
        <authorList>
            <person name="Haridas S."/>
            <person name="Albert R."/>
            <person name="Binder M."/>
            <person name="Bloem J."/>
            <person name="Labutti K."/>
            <person name="Salamov A."/>
            <person name="Andreopoulos B."/>
            <person name="Baker S."/>
            <person name="Barry K."/>
            <person name="Bills G."/>
            <person name="Bluhm B."/>
            <person name="Cannon C."/>
            <person name="Castanera R."/>
            <person name="Culley D."/>
            <person name="Daum C."/>
            <person name="Ezra D."/>
            <person name="Gonzalez J."/>
            <person name="Henrissat B."/>
            <person name="Kuo A."/>
            <person name="Liang C."/>
            <person name="Lipzen A."/>
            <person name="Lutzoni F."/>
            <person name="Magnuson J."/>
            <person name="Mondo S."/>
            <person name="Nolan M."/>
            <person name="Ohm R."/>
            <person name="Pangilinan J."/>
            <person name="Park H.-J."/>
            <person name="Ramirez L."/>
            <person name="Alfaro M."/>
            <person name="Sun H."/>
            <person name="Tritt A."/>
            <person name="Yoshinaga Y."/>
            <person name="Zwiers L.-H."/>
            <person name="Turgeon B."/>
            <person name="Goodwin S."/>
            <person name="Spatafora J."/>
            <person name="Crous P."/>
            <person name="Grigoriev I."/>
        </authorList>
    </citation>
    <scope>NUCLEOTIDE SEQUENCE</scope>
    <source>
        <strain evidence="3">CBS 109.77</strain>
    </source>
</reference>
<dbReference type="EMBL" id="MU002309">
    <property type="protein sequence ID" value="KAF2787517.1"/>
    <property type="molecule type" value="Genomic_DNA"/>
</dbReference>
<dbReference type="InterPro" id="IPR002818">
    <property type="entry name" value="DJ-1/PfpI"/>
</dbReference>
<dbReference type="PANTHER" id="PTHR43130:SF15">
    <property type="entry name" value="THIJ_PFPI FAMILY PROTEIN (AFU_ORTHOLOGUE AFUA_5G14240)"/>
    <property type="match status" value="1"/>
</dbReference>
<dbReference type="Proteomes" id="UP000799757">
    <property type="component" value="Unassembled WGS sequence"/>
</dbReference>
<sequence length="278" mass="30502">MLWKTTLLGPLLLASFAIGQNASQHEFNAKRTLSIGYVLFPGFEPLDVYGPLEILYSMSASYKMSLALISFETGPVHARVPPFRLDPSGPIQDHGYLLGPATYATHTFQDAPALDIIIVPGGYGNVALEQQNNTEIEKFLQRRYDQADYVLSVCTGAQSLARAGLLKGKKATTNKSVWSYVTDPIHSLDDSIEWVPSARWVHDGKTWTSSGVSAGLDMMYAFLKFMYGTEKLDGTMNGIEYAPHQDPHWDPFAVVFSVPGADTSRPLADCVVPVGNHT</sequence>
<protein>
    <submittedName>
        <fullName evidence="3">Class I glutamine amidotransferase-like protein</fullName>
    </submittedName>
</protein>
<proteinExistence type="predicted"/>